<name>A0A1B2EAF7_9HYPH</name>
<evidence type="ECO:0000313" key="1">
    <source>
        <dbReference type="EMBL" id="ANY76965.1"/>
    </source>
</evidence>
<organism evidence="1">
    <name type="scientific">Microvirga ossetica</name>
    <dbReference type="NCBI Taxonomy" id="1882682"/>
    <lineage>
        <taxon>Bacteria</taxon>
        <taxon>Pseudomonadati</taxon>
        <taxon>Pseudomonadota</taxon>
        <taxon>Alphaproteobacteria</taxon>
        <taxon>Hyphomicrobiales</taxon>
        <taxon>Methylobacteriaceae</taxon>
        <taxon>Microvirga</taxon>
    </lineage>
</organism>
<sequence>MMDPFVSALEELAEALLAGEEPEQVLSDIAEENSLPIQALRNRALRAFGPLETYKLRQAELKKEREQTARRRDPVFAGASFLAAVASLNPRLSADERRAEIERLAAEYDVDPAAHKEAINRLRPR</sequence>
<dbReference type="AlphaFoldDB" id="A0A1B2EAF7"/>
<dbReference type="EMBL" id="CP016616">
    <property type="protein sequence ID" value="ANY76965.1"/>
    <property type="molecule type" value="Genomic_DNA"/>
</dbReference>
<proteinExistence type="predicted"/>
<protein>
    <submittedName>
        <fullName evidence="1">Uncharacterized protein</fullName>
    </submittedName>
</protein>
<reference evidence="1" key="1">
    <citation type="submission" date="2016-07" db="EMBL/GenBank/DDBJ databases">
        <title>Microvirga ossetica sp. nov. a new species of rhizobia isolated from root nodules of the legume species Vicia alpestris Steven originated from North Ossetia region in the Caucasus.</title>
        <authorList>
            <person name="Safronova V.I."/>
            <person name="Kuznetsova I.G."/>
            <person name="Sazanova A.L."/>
            <person name="Belimov A."/>
            <person name="Andronov E."/>
            <person name="Osledkin Y.S."/>
            <person name="Onishchuk O.P."/>
            <person name="Kurchak O.N."/>
            <person name="Shaposhnikov A.I."/>
            <person name="Willems A."/>
            <person name="Tikhonovich I.A."/>
        </authorList>
    </citation>
    <scope>NUCLEOTIDE SEQUENCE [LARGE SCALE GENOMIC DNA]</scope>
    <source>
        <strain evidence="1">V5/3M</strain>
    </source>
</reference>
<dbReference type="KEGG" id="moc:BB934_00980"/>
<dbReference type="OrthoDB" id="8018979at2"/>
<dbReference type="RefSeq" id="WP_099507971.1">
    <property type="nucleotide sequence ID" value="NZ_CP016616.1"/>
</dbReference>
<gene>
    <name evidence="1" type="ORF">BB934_00980</name>
</gene>
<accession>A0A1B2EAF7</accession>